<dbReference type="Pfam" id="PF00550">
    <property type="entry name" value="PP-binding"/>
    <property type="match status" value="1"/>
</dbReference>
<name>A0A481WGA6_PLESH</name>
<dbReference type="AlphaFoldDB" id="A0A481WGA6"/>
<sequence>MQSEMKQQVKKIIADCMAIQDPRVDDDMHLVDQLYLDSLELIDIVLNLNKKFDIEIDGDEVVGFKTVSDIFQEVERQIAANCSAITEE</sequence>
<accession>A0A481WGA6</accession>
<protein>
    <submittedName>
        <fullName evidence="1">Acyl carrier protein</fullName>
    </submittedName>
</protein>
<dbReference type="InterPro" id="IPR009081">
    <property type="entry name" value="PP-bd_ACP"/>
</dbReference>
<reference evidence="1" key="1">
    <citation type="journal article" date="2019" name="J. Microbiol. Methods">
        <title>Plesiomonas shigelloides sipD mutant, generated by an efficient gene transfer system, is less invasive.</title>
        <authorList>
            <person name="Xi D."/>
            <person name="Jing F."/>
            <person name="Liu Q."/>
            <person name="Cao B."/>
        </authorList>
    </citation>
    <scope>NUCLEOTIDE SEQUENCE</scope>
    <source>
        <strain evidence="1">G5884</strain>
    </source>
</reference>
<proteinExistence type="predicted"/>
<dbReference type="RefSeq" id="WP_152108693.1">
    <property type="nucleotide sequence ID" value="NZ_WEKF01000006.1"/>
</dbReference>
<organism evidence="1">
    <name type="scientific">Plesiomonas shigelloides</name>
    <name type="common">Aeromonas shigelloides</name>
    <dbReference type="NCBI Taxonomy" id="703"/>
    <lineage>
        <taxon>Bacteria</taxon>
        <taxon>Pseudomonadati</taxon>
        <taxon>Pseudomonadota</taxon>
        <taxon>Gammaproteobacteria</taxon>
        <taxon>Enterobacterales</taxon>
        <taxon>Enterobacteriaceae</taxon>
        <taxon>Plesiomonas</taxon>
    </lineage>
</organism>
<gene>
    <name evidence="1" type="primary">iacP</name>
</gene>
<dbReference type="InterPro" id="IPR036736">
    <property type="entry name" value="ACP-like_sf"/>
</dbReference>
<dbReference type="EMBL" id="MK256934">
    <property type="protein sequence ID" value="QBJ27724.1"/>
    <property type="molecule type" value="Genomic_DNA"/>
</dbReference>
<dbReference type="PROSITE" id="PS50075">
    <property type="entry name" value="CARRIER"/>
    <property type="match status" value="1"/>
</dbReference>
<dbReference type="SUPFAM" id="SSF47336">
    <property type="entry name" value="ACP-like"/>
    <property type="match status" value="1"/>
</dbReference>
<dbReference type="Gene3D" id="1.10.1200.10">
    <property type="entry name" value="ACP-like"/>
    <property type="match status" value="1"/>
</dbReference>
<evidence type="ECO:0000313" key="1">
    <source>
        <dbReference type="EMBL" id="QBJ27724.1"/>
    </source>
</evidence>